<organism evidence="5 6">
    <name type="scientific">Myodes glareolus</name>
    <name type="common">Bank vole</name>
    <name type="synonym">Clethrionomys glareolus</name>
    <dbReference type="NCBI Taxonomy" id="447135"/>
    <lineage>
        <taxon>Eukaryota</taxon>
        <taxon>Metazoa</taxon>
        <taxon>Chordata</taxon>
        <taxon>Craniata</taxon>
        <taxon>Vertebrata</taxon>
        <taxon>Euteleostomi</taxon>
        <taxon>Mammalia</taxon>
        <taxon>Eutheria</taxon>
        <taxon>Euarchontoglires</taxon>
        <taxon>Glires</taxon>
        <taxon>Rodentia</taxon>
        <taxon>Myomorpha</taxon>
        <taxon>Muroidea</taxon>
        <taxon>Cricetidae</taxon>
        <taxon>Arvicolinae</taxon>
        <taxon>Myodes</taxon>
    </lineage>
</organism>
<comment type="caution">
    <text evidence="5">The sequence shown here is derived from an EMBL/GenBank/DDBJ whole genome shotgun (WGS) entry which is preliminary data.</text>
</comment>
<keyword evidence="3" id="KW-0812">Transmembrane</keyword>
<dbReference type="GO" id="GO:0005737">
    <property type="term" value="C:cytoplasm"/>
    <property type="evidence" value="ECO:0007669"/>
    <property type="project" value="TreeGrafter"/>
</dbReference>
<proteinExistence type="predicted"/>
<dbReference type="EMBL" id="JBBHLL010000129">
    <property type="protein sequence ID" value="KAK7813900.1"/>
    <property type="molecule type" value="Genomic_DNA"/>
</dbReference>
<dbReference type="GO" id="GO:0005524">
    <property type="term" value="F:ATP binding"/>
    <property type="evidence" value="ECO:0007669"/>
    <property type="project" value="UniProtKB-KW"/>
</dbReference>
<evidence type="ECO:0000259" key="4">
    <source>
        <dbReference type="Pfam" id="PF17779"/>
    </source>
</evidence>
<dbReference type="InterPro" id="IPR041075">
    <property type="entry name" value="NOD1/2_WH"/>
</dbReference>
<keyword evidence="6" id="KW-1185">Reference proteome</keyword>
<reference evidence="5 6" key="1">
    <citation type="journal article" date="2023" name="bioRxiv">
        <title>Conserved and derived expression patterns and positive selection on dental genes reveal complex evolutionary context of ever-growing rodent molars.</title>
        <authorList>
            <person name="Calamari Z.T."/>
            <person name="Song A."/>
            <person name="Cohen E."/>
            <person name="Akter M."/>
            <person name="Roy R.D."/>
            <person name="Hallikas O."/>
            <person name="Christensen M.M."/>
            <person name="Li P."/>
            <person name="Marangoni P."/>
            <person name="Jernvall J."/>
            <person name="Klein O.D."/>
        </authorList>
    </citation>
    <scope>NUCLEOTIDE SEQUENCE [LARGE SCALE GENOMIC DNA]</scope>
    <source>
        <strain evidence="5">V071</strain>
    </source>
</reference>
<gene>
    <name evidence="5" type="ORF">U0070_011007</name>
</gene>
<feature type="transmembrane region" description="Helical" evidence="3">
    <location>
        <begin position="96"/>
        <end position="115"/>
    </location>
</feature>
<name>A0AAW0IHA7_MYOGA</name>
<evidence type="ECO:0000313" key="6">
    <source>
        <dbReference type="Proteomes" id="UP001488838"/>
    </source>
</evidence>
<dbReference type="Proteomes" id="UP001488838">
    <property type="component" value="Unassembled WGS sequence"/>
</dbReference>
<dbReference type="AlphaFoldDB" id="A0AAW0IHA7"/>
<dbReference type="Pfam" id="PF17779">
    <property type="entry name" value="WHD_NOD2"/>
    <property type="match status" value="1"/>
</dbReference>
<dbReference type="SUPFAM" id="SSF52047">
    <property type="entry name" value="RNI-like"/>
    <property type="match status" value="1"/>
</dbReference>
<evidence type="ECO:0000256" key="1">
    <source>
        <dbReference type="ARBA" id="ARBA00022741"/>
    </source>
</evidence>
<evidence type="ECO:0000256" key="2">
    <source>
        <dbReference type="ARBA" id="ARBA00022840"/>
    </source>
</evidence>
<keyword evidence="3" id="KW-0472">Membrane</keyword>
<dbReference type="Gene3D" id="3.80.10.10">
    <property type="entry name" value="Ribonuclease Inhibitor"/>
    <property type="match status" value="1"/>
</dbReference>
<keyword evidence="2" id="KW-0067">ATP-binding</keyword>
<dbReference type="InterPro" id="IPR032675">
    <property type="entry name" value="LRR_dom_sf"/>
</dbReference>
<dbReference type="InterPro" id="IPR050637">
    <property type="entry name" value="NLRP_innate_immun_reg"/>
</dbReference>
<dbReference type="PANTHER" id="PTHR45690">
    <property type="entry name" value="NACHT, LRR AND PYD DOMAINS-CONTAINING PROTEIN 12"/>
    <property type="match status" value="1"/>
</dbReference>
<protein>
    <recommendedName>
        <fullName evidence="4">NOD1/2 winged helix domain-containing protein</fullName>
    </recommendedName>
</protein>
<accession>A0AAW0IHA7</accession>
<sequence length="422" mass="47719">MQKMVNLTKACLNTTHVCVCVLYLATLFPTIHKKLSGGNYQKQLEGVCRLAAQGVWNRKSMFDKTDFQHVKVDEATIDTFLQVNILRKLEDQGDRYMFALFIFQEFFSALFYVPLFPQRIVYYHPLSQVNIQDPMAMSRARESCETQVGLFLFGLLNEACAGLVMRSFKCGALGNKLKALSVITHLNDYGCCNCSQLFPCLIGVGKASLKIRGLKDLQLSAFCLRHCQGLKKVELTLSRAFHPELRPDSADPSQGTQLRENKIAFSWLQLKNCEATLRDGIQLASSLQRHTHLKTLLLRASSPDILGVKYLLLSYLRELMLENCNLTEASCEEIAFSLRHSKMLTHLSLADANCNLLVPELDQCWFTSASCHARTPMLLPQEAEVPGPPEQEHYRNQWHAYLGLDVLQPEAGRRGRTEEGIK</sequence>
<evidence type="ECO:0000313" key="5">
    <source>
        <dbReference type="EMBL" id="KAK7813900.1"/>
    </source>
</evidence>
<dbReference type="PANTHER" id="PTHR45690:SF8">
    <property type="entry name" value="NACHT, LRR AND PYD DOMAINS-CONTAINING PROTEIN 8"/>
    <property type="match status" value="1"/>
</dbReference>
<dbReference type="GO" id="GO:0050727">
    <property type="term" value="P:regulation of inflammatory response"/>
    <property type="evidence" value="ECO:0007669"/>
    <property type="project" value="TreeGrafter"/>
</dbReference>
<keyword evidence="1" id="KW-0547">Nucleotide-binding</keyword>
<keyword evidence="3" id="KW-1133">Transmembrane helix</keyword>
<feature type="domain" description="NOD1/2 winged helix" evidence="4">
    <location>
        <begin position="42"/>
        <end position="98"/>
    </location>
</feature>
<evidence type="ECO:0000256" key="3">
    <source>
        <dbReference type="SAM" id="Phobius"/>
    </source>
</evidence>